<dbReference type="AlphaFoldDB" id="A0A248LI06"/>
<name>A0A248LI06_9NEIS</name>
<feature type="region of interest" description="Disordered" evidence="1">
    <location>
        <begin position="24"/>
        <end position="53"/>
    </location>
</feature>
<feature type="compositionally biased region" description="Polar residues" evidence="1">
    <location>
        <begin position="28"/>
        <end position="53"/>
    </location>
</feature>
<dbReference type="Proteomes" id="UP000197424">
    <property type="component" value="Chromosome"/>
</dbReference>
<organism evidence="2 3">
    <name type="scientific">Laribacter hongkongensis</name>
    <dbReference type="NCBI Taxonomy" id="168471"/>
    <lineage>
        <taxon>Bacteria</taxon>
        <taxon>Pseudomonadati</taxon>
        <taxon>Pseudomonadota</taxon>
        <taxon>Betaproteobacteria</taxon>
        <taxon>Neisseriales</taxon>
        <taxon>Aquaspirillaceae</taxon>
        <taxon>Laribacter</taxon>
    </lineage>
</organism>
<evidence type="ECO:0000313" key="3">
    <source>
        <dbReference type="Proteomes" id="UP000197424"/>
    </source>
</evidence>
<gene>
    <name evidence="2" type="ORF">LHGZ1_1557</name>
</gene>
<evidence type="ECO:0000256" key="1">
    <source>
        <dbReference type="SAM" id="MobiDB-lite"/>
    </source>
</evidence>
<accession>A0A248LI06</accession>
<proteinExistence type="predicted"/>
<dbReference type="EMBL" id="CP022115">
    <property type="protein sequence ID" value="ASJ24388.1"/>
    <property type="molecule type" value="Genomic_DNA"/>
</dbReference>
<sequence length="53" mass="6119">MTPENPDSPISTYVETMKKHHRRLCKQQKIQDSNDGCSSRYKGQSMRNNAYSA</sequence>
<protein>
    <submittedName>
        <fullName evidence="2">Uncharacterized protein</fullName>
    </submittedName>
</protein>
<evidence type="ECO:0000313" key="2">
    <source>
        <dbReference type="EMBL" id="ASJ24388.1"/>
    </source>
</evidence>
<reference evidence="3" key="1">
    <citation type="submission" date="2017-06" db="EMBL/GenBank/DDBJ databases">
        <title>Whole genome sequence of Laribacter hongkongensis LHGZ1.</title>
        <authorList>
            <person name="Chen D."/>
            <person name="Wu H."/>
            <person name="Chen J."/>
        </authorList>
    </citation>
    <scope>NUCLEOTIDE SEQUENCE [LARGE SCALE GENOMIC DNA]</scope>
    <source>
        <strain evidence="3">LHGZ1</strain>
    </source>
</reference>